<comment type="caution">
    <text evidence="1">The sequence shown here is derived from an EMBL/GenBank/DDBJ whole genome shotgun (WGS) entry which is preliminary data.</text>
</comment>
<organism evidence="1 2">
    <name type="scientific">Trifolium pratense</name>
    <name type="common">Red clover</name>
    <dbReference type="NCBI Taxonomy" id="57577"/>
    <lineage>
        <taxon>Eukaryota</taxon>
        <taxon>Viridiplantae</taxon>
        <taxon>Streptophyta</taxon>
        <taxon>Embryophyta</taxon>
        <taxon>Tracheophyta</taxon>
        <taxon>Spermatophyta</taxon>
        <taxon>Magnoliopsida</taxon>
        <taxon>eudicotyledons</taxon>
        <taxon>Gunneridae</taxon>
        <taxon>Pentapetalae</taxon>
        <taxon>rosids</taxon>
        <taxon>fabids</taxon>
        <taxon>Fabales</taxon>
        <taxon>Fabaceae</taxon>
        <taxon>Papilionoideae</taxon>
        <taxon>50 kb inversion clade</taxon>
        <taxon>NPAAA clade</taxon>
        <taxon>Hologalegina</taxon>
        <taxon>IRL clade</taxon>
        <taxon>Trifolieae</taxon>
        <taxon>Trifolium</taxon>
    </lineage>
</organism>
<keyword evidence="2" id="KW-1185">Reference proteome</keyword>
<reference evidence="1" key="1">
    <citation type="submission" date="2023-10" db="EMBL/GenBank/DDBJ databases">
        <authorList>
            <person name="Rodriguez Cubillos JULIANA M."/>
            <person name="De Vega J."/>
        </authorList>
    </citation>
    <scope>NUCLEOTIDE SEQUENCE</scope>
</reference>
<accession>A0ACB0JUP1</accession>
<dbReference type="Proteomes" id="UP001177021">
    <property type="component" value="Unassembled WGS sequence"/>
</dbReference>
<name>A0ACB0JUP1_TRIPR</name>
<evidence type="ECO:0000313" key="1">
    <source>
        <dbReference type="EMBL" id="CAJ2647462.1"/>
    </source>
</evidence>
<dbReference type="EMBL" id="CASHSV030000109">
    <property type="protein sequence ID" value="CAJ2647462.1"/>
    <property type="molecule type" value="Genomic_DNA"/>
</dbReference>
<evidence type="ECO:0000313" key="2">
    <source>
        <dbReference type="Proteomes" id="UP001177021"/>
    </source>
</evidence>
<gene>
    <name evidence="1" type="ORF">MILVUS5_LOCUS15981</name>
</gene>
<sequence>MRSSACSSAKKLAALGLPTYNIFTIEEIEDATNNFERSKVQCLHSKLTLLGQTSENSQPYPLKQAKLLTDLLRGRSDEQQLPDPDEVTDGSSRQEIYHTYYHFL</sequence>
<proteinExistence type="predicted"/>
<protein>
    <submittedName>
        <fullName evidence="1">Uncharacterized protein</fullName>
    </submittedName>
</protein>